<keyword evidence="3" id="KW-1185">Reference proteome</keyword>
<comment type="caution">
    <text evidence="2">The sequence shown here is derived from an EMBL/GenBank/DDBJ whole genome shotgun (WGS) entry which is preliminary data.</text>
</comment>
<organism evidence="2 3">
    <name type="scientific">Streptomyces rubradiris</name>
    <name type="common">Streptomyces achromogenes subsp. rubradiris</name>
    <dbReference type="NCBI Taxonomy" id="285531"/>
    <lineage>
        <taxon>Bacteria</taxon>
        <taxon>Bacillati</taxon>
        <taxon>Actinomycetota</taxon>
        <taxon>Actinomycetes</taxon>
        <taxon>Kitasatosporales</taxon>
        <taxon>Streptomycetaceae</taxon>
        <taxon>Streptomyces</taxon>
    </lineage>
</organism>
<gene>
    <name evidence="2" type="ORF">Srubr_58250</name>
</gene>
<protein>
    <submittedName>
        <fullName evidence="2">Uncharacterized protein</fullName>
    </submittedName>
</protein>
<dbReference type="EMBL" id="BNEA01000015">
    <property type="protein sequence ID" value="GHI55979.1"/>
    <property type="molecule type" value="Genomic_DNA"/>
</dbReference>
<reference evidence="3" key="1">
    <citation type="submission" date="2023-07" db="EMBL/GenBank/DDBJ databases">
        <title>Whole genome shotgun sequence of Streptomyces achromogenes subsp. rubradiris NBRC 14000.</title>
        <authorList>
            <person name="Komaki H."/>
            <person name="Tamura T."/>
        </authorList>
    </citation>
    <scope>NUCLEOTIDE SEQUENCE [LARGE SCALE GENOMIC DNA]</scope>
    <source>
        <strain evidence="3">NBRC 14000</strain>
    </source>
</reference>
<sequence length="112" mass="12321">MNPKALPESWFHRRLQETAGRRTTGPGARPGGPDDAGAMAGKRPIIVHLPSPTGGRRVRVDGEILGLAHNVRDLVEFLRRAGLEIEPEEVADSPLIDWRGVGPDRWEAETRT</sequence>
<proteinExistence type="predicted"/>
<dbReference type="Proteomes" id="UP000646738">
    <property type="component" value="Unassembled WGS sequence"/>
</dbReference>
<accession>A0ABQ3RJD8</accession>
<evidence type="ECO:0000313" key="3">
    <source>
        <dbReference type="Proteomes" id="UP000646738"/>
    </source>
</evidence>
<evidence type="ECO:0000313" key="2">
    <source>
        <dbReference type="EMBL" id="GHI55979.1"/>
    </source>
</evidence>
<feature type="compositionally biased region" description="Low complexity" evidence="1">
    <location>
        <begin position="21"/>
        <end position="39"/>
    </location>
</feature>
<feature type="region of interest" description="Disordered" evidence="1">
    <location>
        <begin position="15"/>
        <end position="39"/>
    </location>
</feature>
<evidence type="ECO:0000256" key="1">
    <source>
        <dbReference type="SAM" id="MobiDB-lite"/>
    </source>
</evidence>
<name>A0ABQ3RJD8_STRRR</name>